<feature type="transmembrane region" description="Helical" evidence="11">
    <location>
        <begin position="3009"/>
        <end position="3033"/>
    </location>
</feature>
<dbReference type="InterPro" id="IPR015919">
    <property type="entry name" value="Cadherin-like_sf"/>
</dbReference>
<feature type="compositionally biased region" description="Polar residues" evidence="10">
    <location>
        <begin position="3133"/>
        <end position="3142"/>
    </location>
</feature>
<dbReference type="InterPro" id="IPR002126">
    <property type="entry name" value="Cadherin-like_dom"/>
</dbReference>
<evidence type="ECO:0000256" key="10">
    <source>
        <dbReference type="SAM" id="MobiDB-lite"/>
    </source>
</evidence>
<dbReference type="PROSITE" id="PS00232">
    <property type="entry name" value="CADHERIN_1"/>
    <property type="match status" value="5"/>
</dbReference>
<evidence type="ECO:0000256" key="4">
    <source>
        <dbReference type="ARBA" id="ARBA00022837"/>
    </source>
</evidence>
<feature type="domain" description="Cadherin" evidence="12">
    <location>
        <begin position="1877"/>
        <end position="1972"/>
    </location>
</feature>
<evidence type="ECO:0000256" key="7">
    <source>
        <dbReference type="ARBA" id="ARBA00023136"/>
    </source>
</evidence>
<dbReference type="InterPro" id="IPR036397">
    <property type="entry name" value="RNaseH_sf"/>
</dbReference>
<feature type="region of interest" description="Disordered" evidence="10">
    <location>
        <begin position="1005"/>
        <end position="1040"/>
    </location>
</feature>
<protein>
    <recommendedName>
        <fullName evidence="12">Cadherin domain-containing protein</fullName>
    </recommendedName>
</protein>
<feature type="domain" description="Cadherin" evidence="12">
    <location>
        <begin position="2683"/>
        <end position="2802"/>
    </location>
</feature>
<dbReference type="CDD" id="cd11304">
    <property type="entry name" value="Cadherin_repeat"/>
    <property type="match status" value="13"/>
</dbReference>
<keyword evidence="4 9" id="KW-0106">Calcium</keyword>
<keyword evidence="6 11" id="KW-1133">Transmembrane helix</keyword>
<dbReference type="WBParaSite" id="MBELARI_LOCUS5714">
    <property type="protein sequence ID" value="MBELARI_LOCUS5714"/>
    <property type="gene ID" value="MBELARI_LOCUS5714"/>
</dbReference>
<keyword evidence="13" id="KW-1185">Reference proteome</keyword>
<evidence type="ECO:0000256" key="6">
    <source>
        <dbReference type="ARBA" id="ARBA00022989"/>
    </source>
</evidence>
<feature type="region of interest" description="Disordered" evidence="10">
    <location>
        <begin position="2322"/>
        <end position="2363"/>
    </location>
</feature>
<feature type="domain" description="Cadherin" evidence="12">
    <location>
        <begin position="452"/>
        <end position="555"/>
    </location>
</feature>
<comment type="subcellular location">
    <subcellularLocation>
        <location evidence="1">Membrane</location>
    </subcellularLocation>
</comment>
<organism evidence="13 14">
    <name type="scientific">Mesorhabditis belari</name>
    <dbReference type="NCBI Taxonomy" id="2138241"/>
    <lineage>
        <taxon>Eukaryota</taxon>
        <taxon>Metazoa</taxon>
        <taxon>Ecdysozoa</taxon>
        <taxon>Nematoda</taxon>
        <taxon>Chromadorea</taxon>
        <taxon>Rhabditida</taxon>
        <taxon>Rhabditina</taxon>
        <taxon>Rhabditomorpha</taxon>
        <taxon>Rhabditoidea</taxon>
        <taxon>Rhabditidae</taxon>
        <taxon>Mesorhabditinae</taxon>
        <taxon>Mesorhabditis</taxon>
    </lineage>
</organism>
<feature type="region of interest" description="Disordered" evidence="10">
    <location>
        <begin position="667"/>
        <end position="770"/>
    </location>
</feature>
<dbReference type="GO" id="GO:0005509">
    <property type="term" value="F:calcium ion binding"/>
    <property type="evidence" value="ECO:0007669"/>
    <property type="project" value="UniProtKB-UniRule"/>
</dbReference>
<dbReference type="FunFam" id="2.60.40.60:FF:000116">
    <property type="entry name" value="Dachsous cadherin-related 2"/>
    <property type="match status" value="1"/>
</dbReference>
<dbReference type="Pfam" id="PF00028">
    <property type="entry name" value="Cadherin"/>
    <property type="match status" value="7"/>
</dbReference>
<dbReference type="PANTHER" id="PTHR24026">
    <property type="entry name" value="FAT ATYPICAL CADHERIN-RELATED"/>
    <property type="match status" value="1"/>
</dbReference>
<feature type="region of interest" description="Disordered" evidence="10">
    <location>
        <begin position="821"/>
        <end position="851"/>
    </location>
</feature>
<evidence type="ECO:0000259" key="12">
    <source>
        <dbReference type="PROSITE" id="PS50268"/>
    </source>
</evidence>
<feature type="domain" description="Cadherin" evidence="12">
    <location>
        <begin position="1655"/>
        <end position="1758"/>
    </location>
</feature>
<evidence type="ECO:0000256" key="9">
    <source>
        <dbReference type="PROSITE-ProRule" id="PRU00043"/>
    </source>
</evidence>
<feature type="compositionally biased region" description="Basic and acidic residues" evidence="10">
    <location>
        <begin position="2322"/>
        <end position="2331"/>
    </location>
</feature>
<feature type="compositionally biased region" description="Low complexity" evidence="10">
    <location>
        <begin position="1005"/>
        <end position="1020"/>
    </location>
</feature>
<keyword evidence="8" id="KW-0325">Glycoprotein</keyword>
<feature type="domain" description="Cadherin" evidence="12">
    <location>
        <begin position="1351"/>
        <end position="1465"/>
    </location>
</feature>
<dbReference type="GO" id="GO:0003676">
    <property type="term" value="F:nucleic acid binding"/>
    <property type="evidence" value="ECO:0007669"/>
    <property type="project" value="InterPro"/>
</dbReference>
<dbReference type="InterPro" id="IPR020894">
    <property type="entry name" value="Cadherin_CS"/>
</dbReference>
<feature type="compositionally biased region" description="Low complexity" evidence="10">
    <location>
        <begin position="701"/>
        <end position="770"/>
    </location>
</feature>
<evidence type="ECO:0000313" key="14">
    <source>
        <dbReference type="WBParaSite" id="MBELARI_LOCUS5714"/>
    </source>
</evidence>
<dbReference type="SMART" id="SM00112">
    <property type="entry name" value="CA"/>
    <property type="match status" value="15"/>
</dbReference>
<feature type="domain" description="Cadherin" evidence="12">
    <location>
        <begin position="1146"/>
        <end position="1250"/>
    </location>
</feature>
<keyword evidence="7 11" id="KW-0472">Membrane</keyword>
<feature type="compositionally biased region" description="Polar residues" evidence="10">
    <location>
        <begin position="832"/>
        <end position="841"/>
    </location>
</feature>
<keyword evidence="5" id="KW-0130">Cell adhesion</keyword>
<keyword evidence="2 11" id="KW-0812">Transmembrane</keyword>
<evidence type="ECO:0000256" key="11">
    <source>
        <dbReference type="SAM" id="Phobius"/>
    </source>
</evidence>
<evidence type="ECO:0000256" key="5">
    <source>
        <dbReference type="ARBA" id="ARBA00022889"/>
    </source>
</evidence>
<dbReference type="PROSITE" id="PS50268">
    <property type="entry name" value="CADHERIN_2"/>
    <property type="match status" value="12"/>
</dbReference>
<sequence>MGPTVSLSNGGKADLPGWFALNNVLLVNVPPMSPDLNVIENLWAYVKTKLRGKDFHTKVDLWLYIRKVWSLIRPAILHELVDSMPKRLNEVILAKESTGCRFLSSPDARFVSLNSPVDSFTLLFKAAVHPSDAELMIASVRSNNIERTNFTSKFRLEGPDSEGNFAISTIQPLRLPPYPFPFTETMLYTTVVCNGEAYPLMTIRVKSMNVHTPFFYHQPYEVLISEATPIGTEIDTPVLAVDWDPAHHYPVTFEILNNDSPFSLVSSNSVHSTDFLPPGALNRWLPEQLPTVVRLRVDKALDFETQPNHFLLNISAKDNAQPPNVNYTQILVKLIDFDDFPPKFTSDDYLAVMPRNWKVGATLSVSPPLKAVDGDFGINKTIIYRLDANAMDTFTIDEQSGEITIIDEKAAIPETIIVTATQSDREARSTSTRIKLVTDLPKASFDNCFVSVSLPENSPIDTLVASLQILHRTEKTQVNLIDPDGTFRISSPSSSSSTVQLFIQNPRLLDRELFSTLEVVLTIEDSTPSVSEDNSCQKTRVHIDLVDVNDNGPHFERDEIRLWVGDETHDGDILLTLKATDIDQGENGRLSYSIRVPDNSNGIPIEVQEANGAASLLYVAAKDSFERINKAFLVAKDHGNPQKVKEIPIEMYRRRTVHSINRFVTEGAKKTSASPKIMTRASTRTSTERIETTPEQQLFQTKTPTTTFETSSTTRKVVRTTETPTITETTSTTISTTEATTTTTTTTKSTTTEPVTEQTTQRVQTTSSQSEEINLSSSDFLWKQIEFLRQNGVIGLTEVPTEAELQFFRTHKILPPQLSTMRPEENAENGIESENLNQQKTTTERERTKAPAMRIAETTAGGEMEINSTKEMEFLRRHGMLGVPLVPHEISKTSEPLRPINTETFTKTAVESGETQKGLQVEQSSAELAFLRAHEMKGFVGIENKHNTSRRPQRVEPVIRDRFEEAKVLMEIERMKAIVPAIVPSTIATTSVTVPTTSEVFETSTIEEQVSQEQEESVSIPEDKIDENPPELETEEPVPPPVFHFIDDNYKIELYGPLAIGEKIGRVVASPQAKAYGIDRRVFEKFGIDFDGGWISLDENMGDSLNHPGTFRFHVSATDGVKTAQSWVSVRVDPTKSIFAAIPRFDQSSYEIFVTENQAPAVITKLRAFHRAAALHQDRLIYSLLTSERNLPFSIEANSGQLAVIVELDREVRDRYNFQVRACLFLHPSVCGVSSVTLFVNDLNDNTPKFPSKTYHLVVPNDLSKGSEVVQLVARDMDSGSNGIVTYAINPPSETFAIDHSSGQVSLLRIPEKSRYSLIIEAFDHGVPRRTTYAELKITVEGSNPSAPQFDQSSYSFSAESPVRVGQVVGTVHATDPDPGEDGMVSYTFANTNDKKSFRDQQTFSINSKTGSISALTPLTVMDGPFHLVIVAADQNPTFSRKTQVNVKIEVQGGAGLRFLPLPAIVYISSEKPTGSVILRASAYTSGSTDVSFHAIDSPQELTMEGDSLKVIGQLKPGVSNITIRAETESAHVDHIVRVVVMNDRDKYPVFPKLSYDLEIPIESRFPMIVTRFEPLLENGTVKFSLFPPNRIPHGLSIDENTGSLLVTKEYVESPSNRDTVFLVIRAINSNYPDFYSDVGVSLNLISSTARVRFAQSICEAHVRENAHLGTVLREKLEMESESFPSQSPLMFSITPSNPLTVLQNGSLVVNDVIDLEKMPVDHDSSMIFVVTVSDGEQSASTKLRLIIHDVNEFLPKFDYMHYQAHIGEAALPGTPILRVHATDKDFFDATHLEYKIIGGSGKDLVLIQQDGTIVLGEKRLDREVLDHFDVLIEAIDSGENSAEARVDITVTDANDNAPEILGAPLIWNVNEGEKGVGSTFTLLASDLDQTDNAKLVFTIKNGNEEGNFELKQTSPVASVIRTVKALPRDVFMYKIAIEVRDSGEPPMMSVSTLTVNLRNEKDNKAQERPRFAQQQYTQMVPSDLPAGFSMLKVGAEGGSDGLKYSLSNDENCNLLRIGPNGELSFVRDDRGDVTQITCNVEANDGMNKAYTRIVVKLEKTFAGKPNRSNHPPRFERSNYVFRVDMSTVQADPRGRLMGMVSAIDNENDRINFSIEPAEYRNLFEVDQEGALWVRSSTSPSDISSHTPSFLIVATDSGSPPLASFANVRVVFSGLDTIETTPSTLNQVDTEMSIDSKATMVTKIPELSTTVFTVSDDVNTSERPIESTRFNAFPSTQWASQSKSKQKTITTVRPELTIFPKHTSAHSMNPSIRSTVIPITLMPTFKSTTTIWKKIDGGSEKEDDDSGMDTTTFDEVVEKNGEEGMENGERQEDGDDSSTPFQNEHPFSESIEDISAEPESSTAMPSEFHFEHPMYFASMPEGRYSNGALLNLRPQSLTTNGEKVVYALEDDSIPFHIRETTGEIVILDVDREKTPSFVFKVIAVSSDVSGFKMRAETRVNVTILDVNDNYPLFVSPPESLGVSAQLPLNTEILRVQAIDADEGRNAEVTYEIGKNPWIQIDSQSGSLLTKNSLTNAPSSFELQIFAKDGGRPALKTTHMIRVRIFSSSSPPSLPKDSKPSIISFPSSNNQLVAQFLAGPSNENMHYRLVDGGNGLFTFGSEGRLFLNRQPFDSEMNKYHQLNITAQNSRGVDSVLYNVYVEGPPNTRGSSVDEIPDKAICTFPKNVYDAQIPENLEGRHKLTKVTSDCESNRKPYEYVLWKGSDQFEIDRKTGEIFVNGALDRETRSIHFLFINVTKSIVEQRKEKRESINPVIEHAKSKLEVWQALVVIRVEDLNDNAPRFVRLSPEGKYSAVLDYQADPRNTHILQLQAQDNDEKTQFVYGIYGEDEDLFVVNATTGDLYLEKIVHDDQKKEYHLTGTVADGAHVSEIPITIYKLHPDWNLVQLTVEKGSNEVDVKLLVNLLNHLTNTEMHALVKEPFTGSDGQIDPTRTFVYVYGLESKTKKPIERNKLKGLLDRFSMALLTSETKVSSISLSSPSPSTSLSSVDLFLLFLCLVLLLVACIICCVVVNICKRREEKGIGKDYMRSSPHSGPRPYDVSVIPRATAQAVLAGRPLPDPMQFNENKHSPGSSTDGRRSTNRSDELLVFANSVREYGGRENGAYDTNSDRISEGKSNPANRHSSGRDSA</sequence>
<dbReference type="Gene3D" id="2.60.40.60">
    <property type="entry name" value="Cadherins"/>
    <property type="match status" value="16"/>
</dbReference>
<dbReference type="SUPFAM" id="SSF49313">
    <property type="entry name" value="Cadherin-like"/>
    <property type="match status" value="14"/>
</dbReference>
<dbReference type="Proteomes" id="UP000887575">
    <property type="component" value="Unassembled WGS sequence"/>
</dbReference>
<dbReference type="GO" id="GO:0007156">
    <property type="term" value="P:homophilic cell adhesion via plasma membrane adhesion molecules"/>
    <property type="evidence" value="ECO:0007669"/>
    <property type="project" value="InterPro"/>
</dbReference>
<feature type="domain" description="Cadherin" evidence="12">
    <location>
        <begin position="2823"/>
        <end position="2904"/>
    </location>
</feature>
<feature type="domain" description="Cadherin" evidence="12">
    <location>
        <begin position="1759"/>
        <end position="1861"/>
    </location>
</feature>
<proteinExistence type="predicted"/>
<evidence type="ECO:0000313" key="13">
    <source>
        <dbReference type="Proteomes" id="UP000887575"/>
    </source>
</evidence>
<feature type="domain" description="Cadherin" evidence="12">
    <location>
        <begin position="2474"/>
        <end position="2573"/>
    </location>
</feature>
<feature type="domain" description="Cadherin" evidence="12">
    <location>
        <begin position="216"/>
        <end position="344"/>
    </location>
</feature>
<feature type="domain" description="Cadherin" evidence="12">
    <location>
        <begin position="2371"/>
        <end position="2473"/>
    </location>
</feature>
<evidence type="ECO:0000256" key="2">
    <source>
        <dbReference type="ARBA" id="ARBA00022692"/>
    </source>
</evidence>
<feature type="compositionally biased region" description="Basic and acidic residues" evidence="10">
    <location>
        <begin position="3094"/>
        <end position="3104"/>
    </location>
</feature>
<evidence type="ECO:0000256" key="3">
    <source>
        <dbReference type="ARBA" id="ARBA00022737"/>
    </source>
</evidence>
<name>A0AAF3FFN0_9BILA</name>
<dbReference type="PRINTS" id="PR00205">
    <property type="entry name" value="CADHERIN"/>
</dbReference>
<feature type="region of interest" description="Disordered" evidence="10">
    <location>
        <begin position="3075"/>
        <end position="3148"/>
    </location>
</feature>
<keyword evidence="3" id="KW-0677">Repeat</keyword>
<evidence type="ECO:0000256" key="8">
    <source>
        <dbReference type="ARBA" id="ARBA00023180"/>
    </source>
</evidence>
<dbReference type="GO" id="GO:0005886">
    <property type="term" value="C:plasma membrane"/>
    <property type="evidence" value="ECO:0007669"/>
    <property type="project" value="InterPro"/>
</dbReference>
<evidence type="ECO:0000256" key="1">
    <source>
        <dbReference type="ARBA" id="ARBA00004370"/>
    </source>
</evidence>
<reference evidence="14" key="1">
    <citation type="submission" date="2024-02" db="UniProtKB">
        <authorList>
            <consortium name="WormBaseParasite"/>
        </authorList>
    </citation>
    <scope>IDENTIFICATION</scope>
</reference>
<accession>A0AAF3FFN0</accession>
<feature type="domain" description="Cadherin" evidence="12">
    <location>
        <begin position="1251"/>
        <end position="1350"/>
    </location>
</feature>
<dbReference type="PANTHER" id="PTHR24026:SF136">
    <property type="entry name" value="PROTOCADHERIN-23"/>
    <property type="match status" value="1"/>
</dbReference>
<dbReference type="Gene3D" id="3.30.420.10">
    <property type="entry name" value="Ribonuclease H-like superfamily/Ribonuclease H"/>
    <property type="match status" value="1"/>
</dbReference>